<name>A0AAV8UUW2_9RHOD</name>
<dbReference type="Proteomes" id="UP001157974">
    <property type="component" value="Unassembled WGS sequence"/>
</dbReference>
<organism evidence="2 3">
    <name type="scientific">Rhodosorus marinus</name>
    <dbReference type="NCBI Taxonomy" id="101924"/>
    <lineage>
        <taxon>Eukaryota</taxon>
        <taxon>Rhodophyta</taxon>
        <taxon>Stylonematophyceae</taxon>
        <taxon>Stylonematales</taxon>
        <taxon>Stylonemataceae</taxon>
        <taxon>Rhodosorus</taxon>
    </lineage>
</organism>
<accession>A0AAV8UUW2</accession>
<proteinExistence type="predicted"/>
<dbReference type="EMBL" id="JAMWBK010000006">
    <property type="protein sequence ID" value="KAJ8904346.1"/>
    <property type="molecule type" value="Genomic_DNA"/>
</dbReference>
<evidence type="ECO:0008006" key="4">
    <source>
        <dbReference type="Google" id="ProtNLM"/>
    </source>
</evidence>
<gene>
    <name evidence="2" type="ORF">NDN08_000867</name>
</gene>
<comment type="caution">
    <text evidence="2">The sequence shown here is derived from an EMBL/GenBank/DDBJ whole genome shotgun (WGS) entry which is preliminary data.</text>
</comment>
<evidence type="ECO:0000256" key="1">
    <source>
        <dbReference type="SAM" id="Phobius"/>
    </source>
</evidence>
<keyword evidence="1" id="KW-0812">Transmembrane</keyword>
<keyword evidence="1" id="KW-0472">Membrane</keyword>
<protein>
    <recommendedName>
        <fullName evidence="4">H(+)-exporting diphosphatase</fullName>
    </recommendedName>
</protein>
<dbReference type="AlphaFoldDB" id="A0AAV8UUW2"/>
<evidence type="ECO:0000313" key="3">
    <source>
        <dbReference type="Proteomes" id="UP001157974"/>
    </source>
</evidence>
<keyword evidence="1" id="KW-1133">Transmembrane helix</keyword>
<feature type="transmembrane region" description="Helical" evidence="1">
    <location>
        <begin position="16"/>
        <end position="35"/>
    </location>
</feature>
<keyword evidence="3" id="KW-1185">Reference proteome</keyword>
<reference evidence="2 3" key="1">
    <citation type="journal article" date="2023" name="Nat. Commun.">
        <title>Origin of minicircular mitochondrial genomes in red algae.</title>
        <authorList>
            <person name="Lee Y."/>
            <person name="Cho C.H."/>
            <person name="Lee Y.M."/>
            <person name="Park S.I."/>
            <person name="Yang J.H."/>
            <person name="West J.A."/>
            <person name="Bhattacharya D."/>
            <person name="Yoon H.S."/>
        </authorList>
    </citation>
    <scope>NUCLEOTIDE SEQUENCE [LARGE SCALE GENOMIC DNA]</scope>
    <source>
        <strain evidence="2 3">CCMP1338</strain>
        <tissue evidence="2">Whole cell</tissue>
    </source>
</reference>
<sequence>MAGGTVYISDGVKNTLIVTTILMFGAAVSVTGVMIREEARVTTGDEKRDSATKTAAEAYENAHESLPKLFKILGQHVIAPIVARVIEGFM</sequence>
<evidence type="ECO:0000313" key="2">
    <source>
        <dbReference type="EMBL" id="KAJ8904346.1"/>
    </source>
</evidence>